<dbReference type="OrthoDB" id="2414723at2759"/>
<protein>
    <submittedName>
        <fullName evidence="1">Uncharacterized protein</fullName>
    </submittedName>
</protein>
<dbReference type="EMBL" id="JANBQB010000372">
    <property type="protein sequence ID" value="KAJ1977130.1"/>
    <property type="molecule type" value="Genomic_DNA"/>
</dbReference>
<sequence>MGLFASAHALVKTSRWPVPLVATVGSWLSFARSTTELGRAESPPTPPPPSVALWAPAVSLFIPGRIEAAIAVAYQALQKDAEGASPVAYQLYMVALRSLASALQGRSLAIDDGSKPKPQPSPVASTLTEHSLSASAEPSWSTAEPKRTTCDPHADDAWWPLVIGLLNLTWLADLLRYLWLTLADARTKFWRPLDSFPLTIDAQHLAFLSPMLPDPWSTSETIIAFAEHLAIRLKQSPIPFVLTSLACLIGYLVQTVDQCLRLHQRVWVLSKRLATALVAWNKRYQIHQNVIRAITLLCTAVVRAVVAYRQAPPYKGTWSTNPSSTHE</sequence>
<comment type="caution">
    <text evidence="1">The sequence shown here is derived from an EMBL/GenBank/DDBJ whole genome shotgun (WGS) entry which is preliminary data.</text>
</comment>
<gene>
    <name evidence="1" type="ORF">H4R34_003708</name>
</gene>
<accession>A0A9W8B074</accession>
<organism evidence="1 2">
    <name type="scientific">Dimargaris verticillata</name>
    <dbReference type="NCBI Taxonomy" id="2761393"/>
    <lineage>
        <taxon>Eukaryota</taxon>
        <taxon>Fungi</taxon>
        <taxon>Fungi incertae sedis</taxon>
        <taxon>Zoopagomycota</taxon>
        <taxon>Kickxellomycotina</taxon>
        <taxon>Dimargaritomycetes</taxon>
        <taxon>Dimargaritales</taxon>
        <taxon>Dimargaritaceae</taxon>
        <taxon>Dimargaris</taxon>
    </lineage>
</organism>
<evidence type="ECO:0000313" key="2">
    <source>
        <dbReference type="Proteomes" id="UP001151582"/>
    </source>
</evidence>
<dbReference type="Proteomes" id="UP001151582">
    <property type="component" value="Unassembled WGS sequence"/>
</dbReference>
<evidence type="ECO:0000313" key="1">
    <source>
        <dbReference type="EMBL" id="KAJ1977130.1"/>
    </source>
</evidence>
<reference evidence="1" key="1">
    <citation type="submission" date="2022-07" db="EMBL/GenBank/DDBJ databases">
        <title>Phylogenomic reconstructions and comparative analyses of Kickxellomycotina fungi.</title>
        <authorList>
            <person name="Reynolds N.K."/>
            <person name="Stajich J.E."/>
            <person name="Barry K."/>
            <person name="Grigoriev I.V."/>
            <person name="Crous P."/>
            <person name="Smith M.E."/>
        </authorList>
    </citation>
    <scope>NUCLEOTIDE SEQUENCE</scope>
    <source>
        <strain evidence="1">RSA 567</strain>
    </source>
</reference>
<name>A0A9W8B074_9FUNG</name>
<dbReference type="AlphaFoldDB" id="A0A9W8B074"/>
<proteinExistence type="predicted"/>
<keyword evidence="2" id="KW-1185">Reference proteome</keyword>